<proteinExistence type="predicted"/>
<comment type="caution">
    <text evidence="1">The sequence shown here is derived from an EMBL/GenBank/DDBJ whole genome shotgun (WGS) entry which is preliminary data.</text>
</comment>
<feature type="non-terminal residue" evidence="1">
    <location>
        <position position="89"/>
    </location>
</feature>
<evidence type="ECO:0000313" key="1">
    <source>
        <dbReference type="EMBL" id="MED6195528.1"/>
    </source>
</evidence>
<protein>
    <recommendedName>
        <fullName evidence="3">Secreted protein</fullName>
    </recommendedName>
</protein>
<reference evidence="1 2" key="1">
    <citation type="journal article" date="2023" name="Plants (Basel)">
        <title>Bridging the Gap: Combining Genomics and Transcriptomics Approaches to Understand Stylosanthes scabra, an Orphan Legume from the Brazilian Caatinga.</title>
        <authorList>
            <person name="Ferreira-Neto J.R.C."/>
            <person name="da Silva M.D."/>
            <person name="Binneck E."/>
            <person name="de Melo N.F."/>
            <person name="da Silva R.H."/>
            <person name="de Melo A.L.T.M."/>
            <person name="Pandolfi V."/>
            <person name="Bustamante F.O."/>
            <person name="Brasileiro-Vidal A.C."/>
            <person name="Benko-Iseppon A.M."/>
        </authorList>
    </citation>
    <scope>NUCLEOTIDE SEQUENCE [LARGE SCALE GENOMIC DNA]</scope>
    <source>
        <tissue evidence="1">Leaves</tissue>
    </source>
</reference>
<gene>
    <name evidence="1" type="ORF">PIB30_038770</name>
</gene>
<dbReference type="Proteomes" id="UP001341840">
    <property type="component" value="Unassembled WGS sequence"/>
</dbReference>
<dbReference type="EMBL" id="JASCZI010211650">
    <property type="protein sequence ID" value="MED6195528.1"/>
    <property type="molecule type" value="Genomic_DNA"/>
</dbReference>
<name>A0ABU6XFM1_9FABA</name>
<evidence type="ECO:0008006" key="3">
    <source>
        <dbReference type="Google" id="ProtNLM"/>
    </source>
</evidence>
<evidence type="ECO:0000313" key="2">
    <source>
        <dbReference type="Proteomes" id="UP001341840"/>
    </source>
</evidence>
<keyword evidence="2" id="KW-1185">Reference proteome</keyword>
<accession>A0ABU6XFM1</accession>
<sequence length="89" mass="9918">MAAIAQTRRGTTMMASSSAQSCSFCLLHCFSALRLLCTFDVILQRRRRRRFAFDAILCHSKCDDDGDDASDDGVFIVAVAVIEKGIRVW</sequence>
<organism evidence="1 2">
    <name type="scientific">Stylosanthes scabra</name>
    <dbReference type="NCBI Taxonomy" id="79078"/>
    <lineage>
        <taxon>Eukaryota</taxon>
        <taxon>Viridiplantae</taxon>
        <taxon>Streptophyta</taxon>
        <taxon>Embryophyta</taxon>
        <taxon>Tracheophyta</taxon>
        <taxon>Spermatophyta</taxon>
        <taxon>Magnoliopsida</taxon>
        <taxon>eudicotyledons</taxon>
        <taxon>Gunneridae</taxon>
        <taxon>Pentapetalae</taxon>
        <taxon>rosids</taxon>
        <taxon>fabids</taxon>
        <taxon>Fabales</taxon>
        <taxon>Fabaceae</taxon>
        <taxon>Papilionoideae</taxon>
        <taxon>50 kb inversion clade</taxon>
        <taxon>dalbergioids sensu lato</taxon>
        <taxon>Dalbergieae</taxon>
        <taxon>Pterocarpus clade</taxon>
        <taxon>Stylosanthes</taxon>
    </lineage>
</organism>